<proteinExistence type="inferred from homology"/>
<name>A0A937RBG8_9ACTN</name>
<organism evidence="5 6">
    <name type="scientific">Frankia nepalensis</name>
    <dbReference type="NCBI Taxonomy" id="1836974"/>
    <lineage>
        <taxon>Bacteria</taxon>
        <taxon>Bacillati</taxon>
        <taxon>Actinomycetota</taxon>
        <taxon>Actinomycetes</taxon>
        <taxon>Frankiales</taxon>
        <taxon>Frankiaceae</taxon>
        <taxon>Frankia</taxon>
    </lineage>
</organism>
<keyword evidence="2 3" id="KW-0732">Signal</keyword>
<evidence type="ECO:0000313" key="6">
    <source>
        <dbReference type="Proteomes" id="UP000604475"/>
    </source>
</evidence>
<protein>
    <submittedName>
        <fullName evidence="5">ABC transporter substrate-binding protein</fullName>
    </submittedName>
</protein>
<evidence type="ECO:0000313" key="5">
    <source>
        <dbReference type="EMBL" id="MBL7627380.1"/>
    </source>
</evidence>
<feature type="domain" description="Leucine-binding protein" evidence="4">
    <location>
        <begin position="42"/>
        <end position="380"/>
    </location>
</feature>
<evidence type="ECO:0000256" key="3">
    <source>
        <dbReference type="SAM" id="SignalP"/>
    </source>
</evidence>
<evidence type="ECO:0000256" key="1">
    <source>
        <dbReference type="ARBA" id="ARBA00010062"/>
    </source>
</evidence>
<comment type="caution">
    <text evidence="5">The sequence shown here is derived from an EMBL/GenBank/DDBJ whole genome shotgun (WGS) entry which is preliminary data.</text>
</comment>
<keyword evidence="6" id="KW-1185">Reference proteome</keyword>
<feature type="chain" id="PRO_5039599296" evidence="3">
    <location>
        <begin position="26"/>
        <end position="395"/>
    </location>
</feature>
<dbReference type="InterPro" id="IPR028082">
    <property type="entry name" value="Peripla_BP_I"/>
</dbReference>
<dbReference type="Pfam" id="PF13458">
    <property type="entry name" value="Peripla_BP_6"/>
    <property type="match status" value="1"/>
</dbReference>
<dbReference type="PANTHER" id="PTHR30483:SF6">
    <property type="entry name" value="PERIPLASMIC BINDING PROTEIN OF ABC TRANSPORTER FOR NATURAL AMINO ACIDS"/>
    <property type="match status" value="1"/>
</dbReference>
<comment type="similarity">
    <text evidence="1">Belongs to the leucine-binding protein family.</text>
</comment>
<accession>A0A937RBG8</accession>
<dbReference type="Gene3D" id="3.40.50.2300">
    <property type="match status" value="2"/>
</dbReference>
<dbReference type="InterPro" id="IPR051010">
    <property type="entry name" value="BCAA_transport"/>
</dbReference>
<dbReference type="AlphaFoldDB" id="A0A937RBG8"/>
<dbReference type="PANTHER" id="PTHR30483">
    <property type="entry name" value="LEUCINE-SPECIFIC-BINDING PROTEIN"/>
    <property type="match status" value="1"/>
</dbReference>
<reference evidence="5" key="1">
    <citation type="submission" date="2020-12" db="EMBL/GenBank/DDBJ databases">
        <title>Genomic characterization of non-nitrogen-fixing Frankia strains.</title>
        <authorList>
            <person name="Carlos-Shanley C."/>
            <person name="Guerra T."/>
            <person name="Hahn D."/>
        </authorList>
    </citation>
    <scope>NUCLEOTIDE SEQUENCE</scope>
    <source>
        <strain evidence="5">CN6</strain>
    </source>
</reference>
<dbReference type="Proteomes" id="UP000604475">
    <property type="component" value="Unassembled WGS sequence"/>
</dbReference>
<dbReference type="PROSITE" id="PS51257">
    <property type="entry name" value="PROKAR_LIPOPROTEIN"/>
    <property type="match status" value="1"/>
</dbReference>
<sequence length="395" mass="40722">MRRTASLLSAVAVIALAACSSSSSSDDGGGSSIKAGEPIVIAGEGSMTGFSGAEEGVEARLARTNKDGGVNGHPIKFLGITDNGGSADKGLSSVRQLVQRDKVDAIVPEFPTVLSPAAAAFLEQQKVPYVGLGYEASMCNNPAGFAFNGCNVPDVATNPQPALVMNLPKTVDAKDLTGKKVAVVGSNASGGASFVKQIADRAKDLNAEIVFTAADIPASTTNVQAFVDPVLSANPDIVFIVADLVADAAVQGTLLANGFKGQMVNAAAYLPGLIDTLPDLAKALDGSWIVSVVPTPLDNSTVSKQIVADFEAAGKKITFGSLIAYLATDLYIALLEKAGGDPDKVIEVGENFTWDQGQGGFKTTWPAARDQTAQCSGMVRFLNNEYTSVAPFTCV</sequence>
<evidence type="ECO:0000256" key="2">
    <source>
        <dbReference type="ARBA" id="ARBA00022729"/>
    </source>
</evidence>
<dbReference type="EMBL" id="JAEACQ010000160">
    <property type="protein sequence ID" value="MBL7627380.1"/>
    <property type="molecule type" value="Genomic_DNA"/>
</dbReference>
<dbReference type="InterPro" id="IPR028081">
    <property type="entry name" value="Leu-bd"/>
</dbReference>
<feature type="signal peptide" evidence="3">
    <location>
        <begin position="1"/>
        <end position="25"/>
    </location>
</feature>
<evidence type="ECO:0000259" key="4">
    <source>
        <dbReference type="Pfam" id="PF13458"/>
    </source>
</evidence>
<dbReference type="SUPFAM" id="SSF53822">
    <property type="entry name" value="Periplasmic binding protein-like I"/>
    <property type="match status" value="1"/>
</dbReference>
<dbReference type="RefSeq" id="WP_203003539.1">
    <property type="nucleotide sequence ID" value="NZ_JADWYV010000083.1"/>
</dbReference>
<gene>
    <name evidence="5" type="ORF">I7412_09400</name>
</gene>